<feature type="region of interest" description="Disordered" evidence="1">
    <location>
        <begin position="141"/>
        <end position="166"/>
    </location>
</feature>
<sequence>MGFKPIKVDRRLVYENLWFSTWNSSIEHLSEWLPMDDVANQVRFIETYAKPYFEPARHPSYIRSQYWMKESLRYCLNIYDEQMRHEFYRAWDSMQIQFDQPSDVHAFLLRVWQILFPDEPWEIDNLSFYHDISDEVRQQVQTKPKRSAQPAVDPLATPRPPRRRKRHEVVELGYLYDDPYSEDYYAEP</sequence>
<evidence type="ECO:0000313" key="2">
    <source>
        <dbReference type="EMBL" id="KPL91660.1"/>
    </source>
</evidence>
<name>A0A0P6Z360_9CHLR</name>
<comment type="caution">
    <text evidence="2">The sequence shown here is derived from an EMBL/GenBank/DDBJ whole genome shotgun (WGS) entry which is preliminary data.</text>
</comment>
<dbReference type="Proteomes" id="UP000050277">
    <property type="component" value="Unassembled WGS sequence"/>
</dbReference>
<accession>A0A0P6Z360</accession>
<keyword evidence="3" id="KW-1185">Reference proteome</keyword>
<dbReference type="AlphaFoldDB" id="A0A0P6Z360"/>
<protein>
    <submittedName>
        <fullName evidence="2">Uncharacterized protein</fullName>
    </submittedName>
</protein>
<dbReference type="EMBL" id="LGKP01000004">
    <property type="protein sequence ID" value="KPL91660.1"/>
    <property type="molecule type" value="Genomic_DNA"/>
</dbReference>
<evidence type="ECO:0000313" key="3">
    <source>
        <dbReference type="Proteomes" id="UP000050277"/>
    </source>
</evidence>
<proteinExistence type="predicted"/>
<organism evidence="2 3">
    <name type="scientific">Herpetosiphon geysericola</name>
    <dbReference type="NCBI Taxonomy" id="70996"/>
    <lineage>
        <taxon>Bacteria</taxon>
        <taxon>Bacillati</taxon>
        <taxon>Chloroflexota</taxon>
        <taxon>Chloroflexia</taxon>
        <taxon>Herpetosiphonales</taxon>
        <taxon>Herpetosiphonaceae</taxon>
        <taxon>Herpetosiphon</taxon>
    </lineage>
</organism>
<gene>
    <name evidence="2" type="ORF">SE18_01325</name>
</gene>
<reference evidence="2 3" key="1">
    <citation type="submission" date="2015-07" db="EMBL/GenBank/DDBJ databases">
        <title>Whole genome sequence of Herpetosiphon geysericola DSM 7119.</title>
        <authorList>
            <person name="Hemp J."/>
            <person name="Ward L.M."/>
            <person name="Pace L.A."/>
            <person name="Fischer W.W."/>
        </authorList>
    </citation>
    <scope>NUCLEOTIDE SEQUENCE [LARGE SCALE GENOMIC DNA]</scope>
    <source>
        <strain evidence="2 3">DSM 7119</strain>
    </source>
</reference>
<evidence type="ECO:0000256" key="1">
    <source>
        <dbReference type="SAM" id="MobiDB-lite"/>
    </source>
</evidence>
<dbReference type="STRING" id="70996.SE18_01325"/>